<evidence type="ECO:0000313" key="1">
    <source>
        <dbReference type="EMBL" id="NMU24754.1"/>
    </source>
</evidence>
<sequence>SVADGQVSIVGDQINIAFDITGADIGGNSIQAPIDFTTTVIDGDDPAPQNVTFENVESSSTPITGTFVDIGSDQLATVTFNQEGLS</sequence>
<evidence type="ECO:0000313" key="2">
    <source>
        <dbReference type="Proteomes" id="UP000555836"/>
    </source>
</evidence>
<protein>
    <submittedName>
        <fullName evidence="1">Uncharacterized protein</fullName>
    </submittedName>
</protein>
<comment type="caution">
    <text evidence="1">The sequence shown here is derived from an EMBL/GenBank/DDBJ whole genome shotgun (WGS) entry which is preliminary data.</text>
</comment>
<feature type="non-terminal residue" evidence="1">
    <location>
        <position position="86"/>
    </location>
</feature>
<name>A0A7Y0X4N6_VIBPH</name>
<feature type="non-terminal residue" evidence="1">
    <location>
        <position position="1"/>
    </location>
</feature>
<dbReference type="Proteomes" id="UP000555836">
    <property type="component" value="Unassembled WGS sequence"/>
</dbReference>
<reference evidence="1 2" key="1">
    <citation type="submission" date="2020-04" db="EMBL/GenBank/DDBJ databases">
        <title>Whole-genome sequencing of Vibrio spp. from China reveals different genetic environments of blaCTX-M-14 among diverse lineages.</title>
        <authorList>
            <person name="Zheng Z."/>
            <person name="Ye L."/>
            <person name="Chen S."/>
        </authorList>
    </citation>
    <scope>NUCLEOTIDE SEQUENCE [LARGE SCALE GENOMIC DNA]</scope>
    <source>
        <strain evidence="1 2">Vb0574</strain>
    </source>
</reference>
<accession>A0A7Y0X4N6</accession>
<dbReference type="AlphaFoldDB" id="A0A7Y0X4N6"/>
<gene>
    <name evidence="1" type="ORF">HKB21_03865</name>
</gene>
<organism evidence="1 2">
    <name type="scientific">Vibrio parahaemolyticus</name>
    <dbReference type="NCBI Taxonomy" id="670"/>
    <lineage>
        <taxon>Bacteria</taxon>
        <taxon>Pseudomonadati</taxon>
        <taxon>Pseudomonadota</taxon>
        <taxon>Gammaproteobacteria</taxon>
        <taxon>Vibrionales</taxon>
        <taxon>Vibrionaceae</taxon>
        <taxon>Vibrio</taxon>
    </lineage>
</organism>
<dbReference type="EMBL" id="JABCLD010000520">
    <property type="protein sequence ID" value="NMU24754.1"/>
    <property type="molecule type" value="Genomic_DNA"/>
</dbReference>
<proteinExistence type="predicted"/>